<proteinExistence type="predicted"/>
<evidence type="ECO:0000313" key="1">
    <source>
        <dbReference type="EMBL" id="EKC52023.1"/>
    </source>
</evidence>
<feature type="non-terminal residue" evidence="1">
    <location>
        <position position="219"/>
    </location>
</feature>
<organism evidence="1">
    <name type="scientific">human gut metagenome</name>
    <dbReference type="NCBI Taxonomy" id="408170"/>
    <lineage>
        <taxon>unclassified sequences</taxon>
        <taxon>metagenomes</taxon>
        <taxon>organismal metagenomes</taxon>
    </lineage>
</organism>
<feature type="non-terminal residue" evidence="1">
    <location>
        <position position="1"/>
    </location>
</feature>
<sequence length="219" mass="23760">KTDNSENQIVLGGGDNNVAVIKADKFIYGGTGEVKCISTPNTNNQVFLLQFGKECYKNGEATDANKVLFDDLAFSASYLDYDKATDGVALEPQKNHTWKLKDEAKISAQPKLDLISDINSPADNQSATSIQSANNKLYISYHTRNSSFGGNIEVAQFANNKIEVLQNVKQQSAEYDFNHLNIINNRVYLAGSNHAGATISYVPLADGLLSTTEGMKAAA</sequence>
<reference evidence="1" key="1">
    <citation type="journal article" date="2013" name="Environ. Microbiol.">
        <title>Microbiota from the distal guts of lean and obese adolescents exhibit partial functional redundancy besides clear differences in community structure.</title>
        <authorList>
            <person name="Ferrer M."/>
            <person name="Ruiz A."/>
            <person name="Lanza F."/>
            <person name="Haange S.B."/>
            <person name="Oberbach A."/>
            <person name="Till H."/>
            <person name="Bargiela R."/>
            <person name="Campoy C."/>
            <person name="Segura M.T."/>
            <person name="Richter M."/>
            <person name="von Bergen M."/>
            <person name="Seifert J."/>
            <person name="Suarez A."/>
        </authorList>
    </citation>
    <scope>NUCLEOTIDE SEQUENCE</scope>
</reference>
<accession>K1S2Z5</accession>
<gene>
    <name evidence="1" type="ORF">OBE_13304</name>
</gene>
<comment type="caution">
    <text evidence="1">The sequence shown here is derived from an EMBL/GenBank/DDBJ whole genome shotgun (WGS) entry which is preliminary data.</text>
</comment>
<dbReference type="AlphaFoldDB" id="K1S2Z5"/>
<dbReference type="EMBL" id="AJWZ01009189">
    <property type="protein sequence ID" value="EKC52023.1"/>
    <property type="molecule type" value="Genomic_DNA"/>
</dbReference>
<name>K1S2Z5_9ZZZZ</name>
<protein>
    <submittedName>
        <fullName evidence="1">Uncharacterized protein</fullName>
    </submittedName>
</protein>